<dbReference type="SUPFAM" id="SSF51735">
    <property type="entry name" value="NAD(P)-binding Rossmann-fold domains"/>
    <property type="match status" value="1"/>
</dbReference>
<dbReference type="PANTHER" id="PTHR24320:SF148">
    <property type="entry name" value="NAD(P)-BINDING ROSSMANN-FOLD SUPERFAMILY PROTEIN"/>
    <property type="match status" value="1"/>
</dbReference>
<accession>A0A818GTX9</accession>
<dbReference type="PRINTS" id="PR00081">
    <property type="entry name" value="GDHRDH"/>
</dbReference>
<keyword evidence="2" id="KW-0560">Oxidoreductase</keyword>
<dbReference type="PANTHER" id="PTHR24320">
    <property type="entry name" value="RETINOL DEHYDROGENASE"/>
    <property type="match status" value="1"/>
</dbReference>
<comment type="similarity">
    <text evidence="1">Belongs to the short-chain dehydrogenases/reductases (SDR) family.</text>
</comment>
<dbReference type="Gene3D" id="3.40.50.720">
    <property type="entry name" value="NAD(P)-binding Rossmann-like Domain"/>
    <property type="match status" value="1"/>
</dbReference>
<dbReference type="InterPro" id="IPR002347">
    <property type="entry name" value="SDR_fam"/>
</dbReference>
<evidence type="ECO:0000313" key="4">
    <source>
        <dbReference type="Proteomes" id="UP000663823"/>
    </source>
</evidence>
<dbReference type="GO" id="GO:0016491">
    <property type="term" value="F:oxidoreductase activity"/>
    <property type="evidence" value="ECO:0007669"/>
    <property type="project" value="UniProtKB-KW"/>
</dbReference>
<gene>
    <name evidence="3" type="ORF">OTI717_LOCUS1306</name>
</gene>
<name>A0A818GTX9_9BILA</name>
<comment type="caution">
    <text evidence="3">The sequence shown here is derived from an EMBL/GenBank/DDBJ whole genome shotgun (WGS) entry which is preliminary data.</text>
</comment>
<dbReference type="Pfam" id="PF00106">
    <property type="entry name" value="adh_short"/>
    <property type="match status" value="1"/>
</dbReference>
<evidence type="ECO:0000256" key="1">
    <source>
        <dbReference type="ARBA" id="ARBA00006484"/>
    </source>
</evidence>
<dbReference type="InterPro" id="IPR036291">
    <property type="entry name" value="NAD(P)-bd_dom_sf"/>
</dbReference>
<reference evidence="3" key="1">
    <citation type="submission" date="2021-02" db="EMBL/GenBank/DDBJ databases">
        <authorList>
            <person name="Nowell W R."/>
        </authorList>
    </citation>
    <scope>NUCLEOTIDE SEQUENCE</scope>
</reference>
<sequence length="319" mass="34977">MGSNGSRSASRHNMTAQDIVNECGENSNAKNLHILVTGATSGIGIETSRILALAGAKVYLMGRSETKLQQVLENINKELQEKSSSGSVQSVICDLNSLLSIKQFAEKFTQENTPLNILILNAGVWNGNFAQTVDGLEQVMGVNHIGHAYLTQLLMPTLIANAPSRIVIVSSDYHAGPPLNYQALDHMNSTGNDAKKDWGMLRSYQQSKLANLLFARALASRYNDKQITAYSLHPGVIDTNLTSSIPFASVAKLFMCNKTVEQGAATTVYCALKPGLEKESGRYFNDSSVTNLADKWTDNDINTFWEWTEKVIRERTANL</sequence>
<evidence type="ECO:0000256" key="2">
    <source>
        <dbReference type="ARBA" id="ARBA00023002"/>
    </source>
</evidence>
<dbReference type="EMBL" id="CAJOAX010000053">
    <property type="protein sequence ID" value="CAF3494010.1"/>
    <property type="molecule type" value="Genomic_DNA"/>
</dbReference>
<organism evidence="3 4">
    <name type="scientific">Rotaria sordida</name>
    <dbReference type="NCBI Taxonomy" id="392033"/>
    <lineage>
        <taxon>Eukaryota</taxon>
        <taxon>Metazoa</taxon>
        <taxon>Spiralia</taxon>
        <taxon>Gnathifera</taxon>
        <taxon>Rotifera</taxon>
        <taxon>Eurotatoria</taxon>
        <taxon>Bdelloidea</taxon>
        <taxon>Philodinida</taxon>
        <taxon>Philodinidae</taxon>
        <taxon>Rotaria</taxon>
    </lineage>
</organism>
<protein>
    <submittedName>
        <fullName evidence="3">Uncharacterized protein</fullName>
    </submittedName>
</protein>
<evidence type="ECO:0000313" key="3">
    <source>
        <dbReference type="EMBL" id="CAF3494010.1"/>
    </source>
</evidence>
<dbReference type="AlphaFoldDB" id="A0A818GTX9"/>
<dbReference type="Proteomes" id="UP000663823">
    <property type="component" value="Unassembled WGS sequence"/>
</dbReference>
<proteinExistence type="inferred from homology"/>